<accession>A0A0N7MM08</accession>
<sequence length="370" mass="41286">MARTILGYIAGWYVCSIALSLYNKWMFDPERGLSVPYPILVTMMQQWILWGISWAYLKSKGIVQVAEQAQQQRWKFYLKFIIPAALATAGDIGLANVSFKFISLTIYTIVKSSSIAFVLLFGCLFRTERFHWRLACIVAVMFAGVAMMVYRPSGNDSKPADEHIVLGVMLVLGSSMLSGLRWVYTQLVLRKADADADPSAGEKKKKSPVETIHQLTPVMGVALLVTTLAVEKPFPAVFHSPLFQIQDQTSALSLVRGFFLLLTPGVLVFLLVTCEFGILQHAQVLTLSVAGVCKEVITILASMLVLGETLSGAQNWLGMGVILLDVCYYNLYRFRQKEAILQEPSDDASEVLLQEFELESNKQIPELRKE</sequence>
<dbReference type="AlphaFoldDB" id="A0A0N7MM08"/>
<feature type="transmembrane region" description="Helical" evidence="5">
    <location>
        <begin position="76"/>
        <end position="95"/>
    </location>
</feature>
<dbReference type="EMBL" id="LN890568">
    <property type="protein sequence ID" value="CUS23774.1"/>
    <property type="molecule type" value="Genomic_DNA"/>
</dbReference>
<feature type="transmembrane region" description="Helical" evidence="5">
    <location>
        <begin position="250"/>
        <end position="272"/>
    </location>
</feature>
<dbReference type="GO" id="GO:0016020">
    <property type="term" value="C:membrane"/>
    <property type="evidence" value="ECO:0007669"/>
    <property type="project" value="UniProtKB-SubCell"/>
</dbReference>
<organism evidence="7 8">
    <name type="scientific">Lachancea quebecensis</name>
    <dbReference type="NCBI Taxonomy" id="1654605"/>
    <lineage>
        <taxon>Eukaryota</taxon>
        <taxon>Fungi</taxon>
        <taxon>Dikarya</taxon>
        <taxon>Ascomycota</taxon>
        <taxon>Saccharomycotina</taxon>
        <taxon>Saccharomycetes</taxon>
        <taxon>Saccharomycetales</taxon>
        <taxon>Saccharomycetaceae</taxon>
        <taxon>Lachancea</taxon>
    </lineage>
</organism>
<keyword evidence="8" id="KW-1185">Reference proteome</keyword>
<keyword evidence="4 5" id="KW-0472">Membrane</keyword>
<evidence type="ECO:0000256" key="5">
    <source>
        <dbReference type="SAM" id="Phobius"/>
    </source>
</evidence>
<reference evidence="8" key="1">
    <citation type="submission" date="2015-10" db="EMBL/GenBank/DDBJ databases">
        <authorList>
            <person name="Devillers H."/>
        </authorList>
    </citation>
    <scope>NUCLEOTIDE SEQUENCE [LARGE SCALE GENOMIC DNA]</scope>
</reference>
<keyword evidence="3 5" id="KW-1133">Transmembrane helix</keyword>
<dbReference type="Pfam" id="PF03151">
    <property type="entry name" value="TPT"/>
    <property type="match status" value="1"/>
</dbReference>
<feature type="transmembrane region" description="Helical" evidence="5">
    <location>
        <begin position="132"/>
        <end position="151"/>
    </location>
</feature>
<protein>
    <submittedName>
        <fullName evidence="7">LAQU0S11e03994g1_1</fullName>
    </submittedName>
</protein>
<dbReference type="PANTHER" id="PTHR11132">
    <property type="entry name" value="SOLUTE CARRIER FAMILY 35"/>
    <property type="match status" value="1"/>
</dbReference>
<gene>
    <name evidence="7" type="ORF">LAQU0_S11e03994g</name>
</gene>
<feature type="transmembrane region" description="Helical" evidence="5">
    <location>
        <begin position="35"/>
        <end position="56"/>
    </location>
</feature>
<evidence type="ECO:0000256" key="4">
    <source>
        <dbReference type="ARBA" id="ARBA00023136"/>
    </source>
</evidence>
<evidence type="ECO:0000313" key="7">
    <source>
        <dbReference type="EMBL" id="CUS23774.1"/>
    </source>
</evidence>
<feature type="transmembrane region" description="Helical" evidence="5">
    <location>
        <begin position="101"/>
        <end position="125"/>
    </location>
</feature>
<comment type="subcellular location">
    <subcellularLocation>
        <location evidence="1">Membrane</location>
        <topology evidence="1">Multi-pass membrane protein</topology>
    </subcellularLocation>
</comment>
<evidence type="ECO:0000313" key="8">
    <source>
        <dbReference type="Proteomes" id="UP000236544"/>
    </source>
</evidence>
<feature type="transmembrane region" description="Helical" evidence="5">
    <location>
        <begin position="163"/>
        <end position="184"/>
    </location>
</feature>
<name>A0A0N7MM08_9SACH</name>
<dbReference type="InterPro" id="IPR037185">
    <property type="entry name" value="EmrE-like"/>
</dbReference>
<proteinExistence type="predicted"/>
<evidence type="ECO:0000259" key="6">
    <source>
        <dbReference type="Pfam" id="PF03151"/>
    </source>
</evidence>
<feature type="transmembrane region" description="Helical" evidence="5">
    <location>
        <begin position="313"/>
        <end position="332"/>
    </location>
</feature>
<evidence type="ECO:0000256" key="2">
    <source>
        <dbReference type="ARBA" id="ARBA00022692"/>
    </source>
</evidence>
<dbReference type="SUPFAM" id="SSF103481">
    <property type="entry name" value="Multidrug resistance efflux transporter EmrE"/>
    <property type="match status" value="1"/>
</dbReference>
<feature type="domain" description="Sugar phosphate transporter" evidence="6">
    <location>
        <begin position="5"/>
        <end position="330"/>
    </location>
</feature>
<keyword evidence="2 5" id="KW-0812">Transmembrane</keyword>
<dbReference type="OrthoDB" id="18894at2759"/>
<dbReference type="Proteomes" id="UP000236544">
    <property type="component" value="Unassembled WGS sequence"/>
</dbReference>
<feature type="transmembrane region" description="Helical" evidence="5">
    <location>
        <begin position="5"/>
        <end position="23"/>
    </location>
</feature>
<evidence type="ECO:0000256" key="1">
    <source>
        <dbReference type="ARBA" id="ARBA00004141"/>
    </source>
</evidence>
<evidence type="ECO:0000256" key="3">
    <source>
        <dbReference type="ARBA" id="ARBA00022989"/>
    </source>
</evidence>
<dbReference type="InterPro" id="IPR050186">
    <property type="entry name" value="TPT_transporter"/>
</dbReference>
<dbReference type="InterPro" id="IPR004853">
    <property type="entry name" value="Sugar_P_trans_dom"/>
</dbReference>